<keyword evidence="1" id="KW-0812">Transmembrane</keyword>
<reference evidence="2" key="1">
    <citation type="submission" date="2022-07" db="EMBL/GenBank/DDBJ databases">
        <title>Alkalimarinus sp. nov., isolated from gut of a Alitta virens.</title>
        <authorList>
            <person name="Yang A.I."/>
            <person name="Shin N.-R."/>
        </authorList>
    </citation>
    <scope>NUCLEOTIDE SEQUENCE</scope>
    <source>
        <strain evidence="2">FA028</strain>
    </source>
</reference>
<dbReference type="EMBL" id="CP101527">
    <property type="protein sequence ID" value="UZW76385.1"/>
    <property type="molecule type" value="Genomic_DNA"/>
</dbReference>
<feature type="transmembrane region" description="Helical" evidence="1">
    <location>
        <begin position="74"/>
        <end position="104"/>
    </location>
</feature>
<protein>
    <submittedName>
        <fullName evidence="2">Uncharacterized protein</fullName>
    </submittedName>
</protein>
<proteinExistence type="predicted"/>
<dbReference type="AlphaFoldDB" id="A0A9E8KRH7"/>
<sequence length="132" mass="15184">MDLSDKTPIRLVQVSLVFSAANFLFNGLNTHNILLFVVFTLTVFISTKLYLLFRALKQSTTSSIVTEIQSYLQVASVLFIGISTFSYSYIFGLFYLFVFAIYLISPYDRDWLAGRSEIVFTENKLEYRKNQG</sequence>
<name>A0A9E8KRH7_9ALTE</name>
<keyword evidence="1" id="KW-0472">Membrane</keyword>
<keyword evidence="1" id="KW-1133">Transmembrane helix</keyword>
<feature type="transmembrane region" description="Helical" evidence="1">
    <location>
        <begin position="33"/>
        <end position="53"/>
    </location>
</feature>
<keyword evidence="3" id="KW-1185">Reference proteome</keyword>
<dbReference type="KEGG" id="asem:NNL22_07300"/>
<evidence type="ECO:0000313" key="3">
    <source>
        <dbReference type="Proteomes" id="UP001164472"/>
    </source>
</evidence>
<evidence type="ECO:0000256" key="1">
    <source>
        <dbReference type="SAM" id="Phobius"/>
    </source>
</evidence>
<gene>
    <name evidence="2" type="ORF">NNL22_07300</name>
</gene>
<accession>A0A9E8KRH7</accession>
<evidence type="ECO:0000313" key="2">
    <source>
        <dbReference type="EMBL" id="UZW76385.1"/>
    </source>
</evidence>
<organism evidence="2 3">
    <name type="scientific">Alkalimarinus sediminis</name>
    <dbReference type="NCBI Taxonomy" id="1632866"/>
    <lineage>
        <taxon>Bacteria</taxon>
        <taxon>Pseudomonadati</taxon>
        <taxon>Pseudomonadota</taxon>
        <taxon>Gammaproteobacteria</taxon>
        <taxon>Alteromonadales</taxon>
        <taxon>Alteromonadaceae</taxon>
        <taxon>Alkalimarinus</taxon>
    </lineage>
</organism>
<dbReference type="Proteomes" id="UP001164472">
    <property type="component" value="Chromosome"/>
</dbReference>
<dbReference type="RefSeq" id="WP_251811872.1">
    <property type="nucleotide sequence ID" value="NZ_CP101527.1"/>
</dbReference>